<feature type="non-terminal residue" evidence="1">
    <location>
        <position position="90"/>
    </location>
</feature>
<protein>
    <submittedName>
        <fullName evidence="1">Uncharacterized protein</fullName>
    </submittedName>
</protein>
<dbReference type="EMBL" id="KN835536">
    <property type="protein sequence ID" value="KIK36357.1"/>
    <property type="molecule type" value="Genomic_DNA"/>
</dbReference>
<reference evidence="2" key="2">
    <citation type="submission" date="2015-01" db="EMBL/GenBank/DDBJ databases">
        <title>Evolutionary Origins and Diversification of the Mycorrhizal Mutualists.</title>
        <authorList>
            <consortium name="DOE Joint Genome Institute"/>
            <consortium name="Mycorrhizal Genomics Consortium"/>
            <person name="Kohler A."/>
            <person name="Kuo A."/>
            <person name="Nagy L.G."/>
            <person name="Floudas D."/>
            <person name="Copeland A."/>
            <person name="Barry K.W."/>
            <person name="Cichocki N."/>
            <person name="Veneault-Fourrey C."/>
            <person name="LaButti K."/>
            <person name="Lindquist E.A."/>
            <person name="Lipzen A."/>
            <person name="Lundell T."/>
            <person name="Morin E."/>
            <person name="Murat C."/>
            <person name="Riley R."/>
            <person name="Ohm R."/>
            <person name="Sun H."/>
            <person name="Tunlid A."/>
            <person name="Henrissat B."/>
            <person name="Grigoriev I.V."/>
            <person name="Hibbett D.S."/>
            <person name="Martin F."/>
        </authorList>
    </citation>
    <scope>NUCLEOTIDE SEQUENCE [LARGE SCALE GENOMIC DNA]</scope>
    <source>
        <strain evidence="2">UH-Slu-Lm8-n1</strain>
    </source>
</reference>
<evidence type="ECO:0000313" key="1">
    <source>
        <dbReference type="EMBL" id="KIK36357.1"/>
    </source>
</evidence>
<evidence type="ECO:0000313" key="2">
    <source>
        <dbReference type="Proteomes" id="UP000054485"/>
    </source>
</evidence>
<name>A0A0D0APT0_9AGAM</name>
<dbReference type="AlphaFoldDB" id="A0A0D0APT0"/>
<proteinExistence type="predicted"/>
<organism evidence="1 2">
    <name type="scientific">Suillus luteus UH-Slu-Lm8-n1</name>
    <dbReference type="NCBI Taxonomy" id="930992"/>
    <lineage>
        <taxon>Eukaryota</taxon>
        <taxon>Fungi</taxon>
        <taxon>Dikarya</taxon>
        <taxon>Basidiomycota</taxon>
        <taxon>Agaricomycotina</taxon>
        <taxon>Agaricomycetes</taxon>
        <taxon>Agaricomycetidae</taxon>
        <taxon>Boletales</taxon>
        <taxon>Suillineae</taxon>
        <taxon>Suillaceae</taxon>
        <taxon>Suillus</taxon>
    </lineage>
</organism>
<dbReference type="InParanoid" id="A0A0D0APT0"/>
<accession>A0A0D0APT0</accession>
<reference evidence="1 2" key="1">
    <citation type="submission" date="2014-04" db="EMBL/GenBank/DDBJ databases">
        <authorList>
            <consortium name="DOE Joint Genome Institute"/>
            <person name="Kuo A."/>
            <person name="Ruytinx J."/>
            <person name="Rineau F."/>
            <person name="Colpaert J."/>
            <person name="Kohler A."/>
            <person name="Nagy L.G."/>
            <person name="Floudas D."/>
            <person name="Copeland A."/>
            <person name="Barry K.W."/>
            <person name="Cichocki N."/>
            <person name="Veneault-Fourrey C."/>
            <person name="LaButti K."/>
            <person name="Lindquist E.A."/>
            <person name="Lipzen A."/>
            <person name="Lundell T."/>
            <person name="Morin E."/>
            <person name="Murat C."/>
            <person name="Sun H."/>
            <person name="Tunlid A."/>
            <person name="Henrissat B."/>
            <person name="Grigoriev I.V."/>
            <person name="Hibbett D.S."/>
            <person name="Martin F."/>
            <person name="Nordberg H.P."/>
            <person name="Cantor M.N."/>
            <person name="Hua S.X."/>
        </authorList>
    </citation>
    <scope>NUCLEOTIDE SEQUENCE [LARGE SCALE GENOMIC DNA]</scope>
    <source>
        <strain evidence="1 2">UH-Slu-Lm8-n1</strain>
    </source>
</reference>
<gene>
    <name evidence="1" type="ORF">CY34DRAFT_811361</name>
</gene>
<sequence>MKLLMSGPECAALRSHDNDGVSGCMLSATSSVSSSNLHVNDKSNHGVRLKSMAMSIEWLDDIMRSNFWDKCKDRAGVATQGTAKAKKIQA</sequence>
<dbReference type="HOGENOM" id="CLU_2446829_0_0_1"/>
<dbReference type="Proteomes" id="UP000054485">
    <property type="component" value="Unassembled WGS sequence"/>
</dbReference>
<keyword evidence="2" id="KW-1185">Reference proteome</keyword>